<dbReference type="RefSeq" id="WP_014441913.1">
    <property type="nucleotide sequence ID" value="NC_017093.1"/>
</dbReference>
<accession>I0H1X9</accession>
<dbReference type="KEGG" id="ams:AMIS_17960"/>
<evidence type="ECO:0000313" key="2">
    <source>
        <dbReference type="EMBL" id="BAL87016.1"/>
    </source>
</evidence>
<protein>
    <submittedName>
        <fullName evidence="2">Uncharacterized protein</fullName>
    </submittedName>
</protein>
<dbReference type="Proteomes" id="UP000007882">
    <property type="component" value="Chromosome"/>
</dbReference>
<dbReference type="eggNOG" id="ENOG5033981">
    <property type="taxonomic scope" value="Bacteria"/>
</dbReference>
<gene>
    <name evidence="2" type="ordered locus">AMIS_17960</name>
</gene>
<evidence type="ECO:0000313" key="3">
    <source>
        <dbReference type="Proteomes" id="UP000007882"/>
    </source>
</evidence>
<keyword evidence="1" id="KW-1133">Transmembrane helix</keyword>
<dbReference type="OrthoDB" id="3296114at2"/>
<keyword evidence="3" id="KW-1185">Reference proteome</keyword>
<feature type="transmembrane region" description="Helical" evidence="1">
    <location>
        <begin position="114"/>
        <end position="133"/>
    </location>
</feature>
<dbReference type="EMBL" id="AP012319">
    <property type="protein sequence ID" value="BAL87016.1"/>
    <property type="molecule type" value="Genomic_DNA"/>
</dbReference>
<dbReference type="STRING" id="512565.AMIS_17960"/>
<dbReference type="HOGENOM" id="CLU_125420_1_0_11"/>
<dbReference type="PATRIC" id="fig|512565.3.peg.1808"/>
<feature type="transmembrane region" description="Helical" evidence="1">
    <location>
        <begin position="18"/>
        <end position="35"/>
    </location>
</feature>
<name>I0H1X9_ACTM4</name>
<organism evidence="2 3">
    <name type="scientific">Actinoplanes missouriensis (strain ATCC 14538 / DSM 43046 / CBS 188.64 / JCM 3121 / NBRC 102363 / NCIMB 12654 / NRRL B-3342 / UNCC 431)</name>
    <dbReference type="NCBI Taxonomy" id="512565"/>
    <lineage>
        <taxon>Bacteria</taxon>
        <taxon>Bacillati</taxon>
        <taxon>Actinomycetota</taxon>
        <taxon>Actinomycetes</taxon>
        <taxon>Micromonosporales</taxon>
        <taxon>Micromonosporaceae</taxon>
        <taxon>Actinoplanes</taxon>
    </lineage>
</organism>
<reference evidence="2 3" key="1">
    <citation type="submission" date="2012-02" db="EMBL/GenBank/DDBJ databases">
        <title>Complete genome sequence of Actinoplanes missouriensis 431 (= NBRC 102363).</title>
        <authorList>
            <person name="Ohnishi Y."/>
            <person name="Ishikawa J."/>
            <person name="Sekine M."/>
            <person name="Hosoyama A."/>
            <person name="Harada T."/>
            <person name="Narita H."/>
            <person name="Hata T."/>
            <person name="Konno Y."/>
            <person name="Tutikane K."/>
            <person name="Fujita N."/>
            <person name="Horinouchi S."/>
            <person name="Hayakawa M."/>
        </authorList>
    </citation>
    <scope>NUCLEOTIDE SEQUENCE [LARGE SCALE GENOMIC DNA]</scope>
    <source>
        <strain evidence="3">ATCC 14538 / DSM 43046 / CBS 188.64 / JCM 3121 / NBRC 102363 / NCIMB 12654 / NRRL B-3342 / UNCC 431</strain>
    </source>
</reference>
<evidence type="ECO:0000256" key="1">
    <source>
        <dbReference type="SAM" id="Phobius"/>
    </source>
</evidence>
<dbReference type="AlphaFoldDB" id="I0H1X9"/>
<keyword evidence="1" id="KW-0812">Transmembrane</keyword>
<feature type="transmembrane region" description="Helical" evidence="1">
    <location>
        <begin position="90"/>
        <end position="108"/>
    </location>
</feature>
<keyword evidence="1" id="KW-0472">Membrane</keyword>
<feature type="transmembrane region" description="Helical" evidence="1">
    <location>
        <begin position="145"/>
        <end position="165"/>
    </location>
</feature>
<feature type="transmembrane region" description="Helical" evidence="1">
    <location>
        <begin position="41"/>
        <end position="58"/>
    </location>
</feature>
<sequence>MAGTNPLRVRVTRDTEEATASGIYGLIVGAAVLVAAHPKSAAAAVVAEVVTLTIYWAAERYARIVAERIHEGHRPTWHTVRRQLTTGWEIVTASALPLLVLVVARLVGTRLITAEILSLACTTLLLCLSGWRMGAGGRLTSLERLVSTLVAGMFGVAMVVLKTQLH</sequence>
<proteinExistence type="predicted"/>